<feature type="transmembrane region" description="Helical" evidence="7">
    <location>
        <begin position="50"/>
        <end position="71"/>
    </location>
</feature>
<keyword evidence="5 7" id="KW-1133">Transmembrane helix</keyword>
<keyword evidence="6 7" id="KW-0472">Membrane</keyword>
<dbReference type="InterPro" id="IPR004752">
    <property type="entry name" value="AmpG_permease/AT-1"/>
</dbReference>
<feature type="transmembrane region" description="Helical" evidence="7">
    <location>
        <begin position="116"/>
        <end position="140"/>
    </location>
</feature>
<dbReference type="InterPro" id="IPR011701">
    <property type="entry name" value="MFS"/>
</dbReference>
<gene>
    <name evidence="8" type="ORF">SPMU_09060</name>
</gene>
<keyword evidence="4 7" id="KW-0812">Transmembrane</keyword>
<dbReference type="NCBIfam" id="TIGR00901">
    <property type="entry name" value="2A0125"/>
    <property type="match status" value="1"/>
</dbReference>
<feature type="transmembrane region" description="Helical" evidence="7">
    <location>
        <begin position="184"/>
        <end position="207"/>
    </location>
</feature>
<proteinExistence type="inferred from homology"/>
<dbReference type="InterPro" id="IPR036259">
    <property type="entry name" value="MFS_trans_sf"/>
</dbReference>
<evidence type="ECO:0000256" key="5">
    <source>
        <dbReference type="ARBA" id="ARBA00022989"/>
    </source>
</evidence>
<dbReference type="Gene3D" id="1.20.1250.20">
    <property type="entry name" value="MFS general substrate transporter like domains"/>
    <property type="match status" value="2"/>
</dbReference>
<keyword evidence="3" id="KW-0813">Transport</keyword>
<feature type="transmembrane region" description="Helical" evidence="7">
    <location>
        <begin position="409"/>
        <end position="430"/>
    </location>
</feature>
<evidence type="ECO:0000256" key="3">
    <source>
        <dbReference type="ARBA" id="ARBA00022448"/>
    </source>
</evidence>
<dbReference type="Proteomes" id="UP000197783">
    <property type="component" value="Unassembled WGS sequence"/>
</dbReference>
<feature type="transmembrane region" description="Helical" evidence="7">
    <location>
        <begin position="228"/>
        <end position="253"/>
    </location>
</feature>
<feature type="transmembrane region" description="Helical" evidence="7">
    <location>
        <begin position="21"/>
        <end position="44"/>
    </location>
</feature>
<reference evidence="8 9" key="1">
    <citation type="submission" date="2017-03" db="EMBL/GenBank/DDBJ databases">
        <title>Genome sequence of Sphingomonas mucosissima DSM 17494.</title>
        <authorList>
            <person name="Poehlein A."/>
            <person name="Wuebbeler J.H."/>
            <person name="Steinbuechel A."/>
            <person name="Daniel R."/>
        </authorList>
    </citation>
    <scope>NUCLEOTIDE SEQUENCE [LARGE SCALE GENOMIC DNA]</scope>
    <source>
        <strain evidence="8 9">DSM 17494</strain>
    </source>
</reference>
<feature type="transmembrane region" description="Helical" evidence="7">
    <location>
        <begin position="160"/>
        <end position="178"/>
    </location>
</feature>
<name>A0A245ZS52_9SPHN</name>
<comment type="subcellular location">
    <subcellularLocation>
        <location evidence="1">Membrane</location>
        <topology evidence="1">Multi-pass membrane protein</topology>
    </subcellularLocation>
</comment>
<feature type="transmembrane region" description="Helical" evidence="7">
    <location>
        <begin position="367"/>
        <end position="388"/>
    </location>
</feature>
<comment type="caution">
    <text evidence="8">The sequence shown here is derived from an EMBL/GenBank/DDBJ whole genome shotgun (WGS) entry which is preliminary data.</text>
</comment>
<protein>
    <submittedName>
        <fullName evidence="8">Muropeptide transporter</fullName>
    </submittedName>
</protein>
<feature type="transmembrane region" description="Helical" evidence="7">
    <location>
        <begin position="477"/>
        <end position="495"/>
    </location>
</feature>
<feature type="transmembrane region" description="Helical" evidence="7">
    <location>
        <begin position="92"/>
        <end position="110"/>
    </location>
</feature>
<comment type="similarity">
    <text evidence="2">Belongs to the major facilitator superfamily.</text>
</comment>
<evidence type="ECO:0000256" key="4">
    <source>
        <dbReference type="ARBA" id="ARBA00022692"/>
    </source>
</evidence>
<evidence type="ECO:0000313" key="9">
    <source>
        <dbReference type="Proteomes" id="UP000197783"/>
    </source>
</evidence>
<evidence type="ECO:0000256" key="7">
    <source>
        <dbReference type="SAM" id="Phobius"/>
    </source>
</evidence>
<dbReference type="RefSeq" id="WP_342746429.1">
    <property type="nucleotide sequence ID" value="NZ_NBBJ01000001.1"/>
</dbReference>
<feature type="transmembrane region" description="Helical" evidence="7">
    <location>
        <begin position="507"/>
        <end position="527"/>
    </location>
</feature>
<dbReference type="GO" id="GO:0022857">
    <property type="term" value="F:transmembrane transporter activity"/>
    <property type="evidence" value="ECO:0007669"/>
    <property type="project" value="InterPro"/>
</dbReference>
<evidence type="ECO:0000313" key="8">
    <source>
        <dbReference type="EMBL" id="OWK32571.1"/>
    </source>
</evidence>
<dbReference type="EMBL" id="NBBJ01000001">
    <property type="protein sequence ID" value="OWK32571.1"/>
    <property type="molecule type" value="Genomic_DNA"/>
</dbReference>
<dbReference type="PANTHER" id="PTHR12778:SF10">
    <property type="entry name" value="MAJOR FACILITATOR SUPERFAMILY DOMAIN-CONTAINING PROTEIN 3"/>
    <property type="match status" value="1"/>
</dbReference>
<feature type="transmembrane region" description="Helical" evidence="7">
    <location>
        <begin position="327"/>
        <end position="347"/>
    </location>
</feature>
<dbReference type="PANTHER" id="PTHR12778">
    <property type="entry name" value="SOLUTE CARRIER FAMILY 33 ACETYL-COA TRANSPORTER -RELATED"/>
    <property type="match status" value="1"/>
</dbReference>
<feature type="transmembrane region" description="Helical" evidence="7">
    <location>
        <begin position="273"/>
        <end position="291"/>
    </location>
</feature>
<accession>A0A245ZS52</accession>
<evidence type="ECO:0000256" key="2">
    <source>
        <dbReference type="ARBA" id="ARBA00008335"/>
    </source>
</evidence>
<keyword evidence="9" id="KW-1185">Reference proteome</keyword>
<feature type="transmembrane region" description="Helical" evidence="7">
    <location>
        <begin position="442"/>
        <end position="465"/>
    </location>
</feature>
<dbReference type="GO" id="GO:0016020">
    <property type="term" value="C:membrane"/>
    <property type="evidence" value="ECO:0007669"/>
    <property type="project" value="UniProtKB-SubCell"/>
</dbReference>
<dbReference type="Pfam" id="PF07690">
    <property type="entry name" value="MFS_1"/>
    <property type="match status" value="1"/>
</dbReference>
<dbReference type="SUPFAM" id="SSF103473">
    <property type="entry name" value="MFS general substrate transporter"/>
    <property type="match status" value="2"/>
</dbReference>
<dbReference type="AlphaFoldDB" id="A0A245ZS52"/>
<sequence length="553" mass="58376">MSQRVKGWGLFKAALGSRKTAVMLALGFSSGLPFVLLIGTLNAWLGELKVSLATIGVLSWIGLAYAFKFLWSPLVDRARPPLLARLGRRRSWLVLCQVSLAILLWLLALTDPINAIGTFAGLAVLAAFLSATQDVVLDAWRIEIADDVATVELLSAVYQLGNRFAALAGGALALVIAARTGWPLVYMGMGIAMLVLVAATLAAPEALDVPEDRARPLGDHAAPDPRRRAIALAIVGVGWGAAILLLGAFMVEALTPPPPGGKAPSAGDFTKLWGPWIVVMTVIVPALVAAWTNRVRQPTPQAGRRALDHCYRALVLPLAELVDRLRWGAIVVVALILVYRICDSIWAPFAFPFYLDFLGYSNDEVAFASKMFGVLMTIAGVALGGLMFTTLGRMPTMLAGAATAAASNLLYADLATGGAGIDAFAGFFGLYGLGADARMVRLMIAISGENIAGGLAGAAFVGYISSITSRTYSAVQYALLSSLTFLVGALGRAAMGEAIEQIGYAPVFRFTALLGLLAVALVLVEWWRGAPRVRAPEVPPEASLANPVEVPKP</sequence>
<evidence type="ECO:0000256" key="1">
    <source>
        <dbReference type="ARBA" id="ARBA00004141"/>
    </source>
</evidence>
<organism evidence="8 9">
    <name type="scientific">Sphingomonas mucosissima</name>
    <dbReference type="NCBI Taxonomy" id="370959"/>
    <lineage>
        <taxon>Bacteria</taxon>
        <taxon>Pseudomonadati</taxon>
        <taxon>Pseudomonadota</taxon>
        <taxon>Alphaproteobacteria</taxon>
        <taxon>Sphingomonadales</taxon>
        <taxon>Sphingomonadaceae</taxon>
        <taxon>Sphingomonas</taxon>
    </lineage>
</organism>
<evidence type="ECO:0000256" key="6">
    <source>
        <dbReference type="ARBA" id="ARBA00023136"/>
    </source>
</evidence>